<gene>
    <name evidence="1" type="ORF">ACFOZ4_08640</name>
</gene>
<dbReference type="Proteomes" id="UP001595816">
    <property type="component" value="Unassembled WGS sequence"/>
</dbReference>
<dbReference type="RefSeq" id="WP_253757453.1">
    <property type="nucleotide sequence ID" value="NZ_JAMZDZ010000001.1"/>
</dbReference>
<keyword evidence="2" id="KW-1185">Reference proteome</keyword>
<sequence>MVHKFACSCPLGLCGLGQLLEFRGQYLLPFGVVGELLLNAGAPLRVDLGVA</sequence>
<name>A0ABV8LJP3_9ACTN</name>
<reference evidence="2" key="1">
    <citation type="journal article" date="2019" name="Int. J. Syst. Evol. Microbiol.">
        <title>The Global Catalogue of Microorganisms (GCM) 10K type strain sequencing project: providing services to taxonomists for standard genome sequencing and annotation.</title>
        <authorList>
            <consortium name="The Broad Institute Genomics Platform"/>
            <consortium name="The Broad Institute Genome Sequencing Center for Infectious Disease"/>
            <person name="Wu L."/>
            <person name="Ma J."/>
        </authorList>
    </citation>
    <scope>NUCLEOTIDE SEQUENCE [LARGE SCALE GENOMIC DNA]</scope>
    <source>
        <strain evidence="2">CGMCC 4.7289</strain>
    </source>
</reference>
<accession>A0ABV8LJP3</accession>
<organism evidence="1 2">
    <name type="scientific">Hamadaea flava</name>
    <dbReference type="NCBI Taxonomy" id="1742688"/>
    <lineage>
        <taxon>Bacteria</taxon>
        <taxon>Bacillati</taxon>
        <taxon>Actinomycetota</taxon>
        <taxon>Actinomycetes</taxon>
        <taxon>Micromonosporales</taxon>
        <taxon>Micromonosporaceae</taxon>
        <taxon>Hamadaea</taxon>
    </lineage>
</organism>
<dbReference type="EMBL" id="JBHSAY010000005">
    <property type="protein sequence ID" value="MFC4130671.1"/>
    <property type="molecule type" value="Genomic_DNA"/>
</dbReference>
<comment type="caution">
    <text evidence="1">The sequence shown here is derived from an EMBL/GenBank/DDBJ whole genome shotgun (WGS) entry which is preliminary data.</text>
</comment>
<protein>
    <submittedName>
        <fullName evidence="1">Uncharacterized protein</fullName>
    </submittedName>
</protein>
<evidence type="ECO:0000313" key="2">
    <source>
        <dbReference type="Proteomes" id="UP001595816"/>
    </source>
</evidence>
<proteinExistence type="predicted"/>
<evidence type="ECO:0000313" key="1">
    <source>
        <dbReference type="EMBL" id="MFC4130671.1"/>
    </source>
</evidence>